<evidence type="ECO:0000256" key="5">
    <source>
        <dbReference type="ARBA" id="ARBA00013376"/>
    </source>
</evidence>
<dbReference type="CDD" id="cd04881">
    <property type="entry name" value="ACT_HSDH-Hom"/>
    <property type="match status" value="1"/>
</dbReference>
<proteinExistence type="inferred from homology"/>
<gene>
    <name evidence="12" type="primary">hom</name>
    <name evidence="12" type="ORF">SCFA_10017</name>
</gene>
<comment type="similarity">
    <text evidence="3">Belongs to the homoserine dehydrogenase family.</text>
</comment>
<dbReference type="Gene3D" id="3.40.50.720">
    <property type="entry name" value="NAD(P)-binding Rossmann-like Domain"/>
    <property type="match status" value="1"/>
</dbReference>
<evidence type="ECO:0000313" key="12">
    <source>
        <dbReference type="EMBL" id="VFU11186.1"/>
    </source>
</evidence>
<dbReference type="PIRSF" id="PIRSF000098">
    <property type="entry name" value="Homoser_dehydrog"/>
    <property type="match status" value="1"/>
</dbReference>
<dbReference type="InterPro" id="IPR002912">
    <property type="entry name" value="ACT_dom"/>
</dbReference>
<evidence type="ECO:0000256" key="10">
    <source>
        <dbReference type="ARBA" id="ARBA00023167"/>
    </source>
</evidence>
<sequence>MESIKIGLIGLGTIGTGVAKTLLENTALLEERLGFSLDLTAIADIDITTDRGVSIPRGLLTTDAYALINNPDIDIVVELIGGIEPARTFILDALKAGKHVVTANKALLASRGKELFDAAQTYGKDLYYEASVGGGVPIIKALRESLVANNFIFIYGILNGTCNFILTEMSEKGSSFEDALRQAQELGYAEADPSMDVEGIDSSHKLAIITSLAYGVPPDLKGVYVEGIAALDKLDVGYARELGYKVKLLALAIDRGDRIEARVHPTLVPMNYLLSKVDGVFNAFYVRGDIVDSTLFYGRGAGMMPTASAVVSDIADIGRNILAGIAGRVPHLGYRKGVSRPKSYMPIDDVMTNYYLRINVLDKPGVLASIAGILGERDISIVSVIQKAVHMDGYVPIVMLTHEAKESNIRSAMKKIESMDYVGGKPVVIRVEDKNLKKPS</sequence>
<dbReference type="PROSITE" id="PS01042">
    <property type="entry name" value="HOMOSER_DHGENASE"/>
    <property type="match status" value="1"/>
</dbReference>
<dbReference type="InterPro" id="IPR005106">
    <property type="entry name" value="Asp/hSer_DH_NAD-bd"/>
</dbReference>
<dbReference type="AlphaFoldDB" id="A0A485LU77"/>
<dbReference type="InterPro" id="IPR001342">
    <property type="entry name" value="HDH_cat"/>
</dbReference>
<dbReference type="InterPro" id="IPR019811">
    <property type="entry name" value="HDH_CS"/>
</dbReference>
<evidence type="ECO:0000259" key="11">
    <source>
        <dbReference type="PROSITE" id="PS51671"/>
    </source>
</evidence>
<evidence type="ECO:0000256" key="9">
    <source>
        <dbReference type="ARBA" id="ARBA00023002"/>
    </source>
</evidence>
<feature type="domain" description="ACT" evidence="11">
    <location>
        <begin position="355"/>
        <end position="430"/>
    </location>
</feature>
<dbReference type="InterPro" id="IPR016204">
    <property type="entry name" value="HDH"/>
</dbReference>
<keyword evidence="6" id="KW-0028">Amino-acid biosynthesis</keyword>
<evidence type="ECO:0000256" key="3">
    <source>
        <dbReference type="ARBA" id="ARBA00006753"/>
    </source>
</evidence>
<dbReference type="FunFam" id="3.30.360.10:FF:000005">
    <property type="entry name" value="Homoserine dehydrogenase"/>
    <property type="match status" value="1"/>
</dbReference>
<dbReference type="Gene3D" id="3.30.70.260">
    <property type="match status" value="1"/>
</dbReference>
<dbReference type="GO" id="GO:0009086">
    <property type="term" value="P:methionine biosynthetic process"/>
    <property type="evidence" value="ECO:0007669"/>
    <property type="project" value="UniProtKB-KW"/>
</dbReference>
<dbReference type="UniPathway" id="UPA00051">
    <property type="reaction ID" value="UER00465"/>
</dbReference>
<dbReference type="InterPro" id="IPR045865">
    <property type="entry name" value="ACT-like_dom_sf"/>
</dbReference>
<dbReference type="FunFam" id="3.30.70.260:FF:000030">
    <property type="entry name" value="Homoserine dehydrogenase"/>
    <property type="match status" value="1"/>
</dbReference>
<dbReference type="NCBIfam" id="NF004976">
    <property type="entry name" value="PRK06349.1"/>
    <property type="match status" value="1"/>
</dbReference>
<keyword evidence="9 12" id="KW-0560">Oxidoreductase</keyword>
<evidence type="ECO:0000256" key="6">
    <source>
        <dbReference type="ARBA" id="ARBA00022605"/>
    </source>
</evidence>
<dbReference type="EC" id="1.1.1.3" evidence="4"/>
<dbReference type="PANTHER" id="PTHR43331">
    <property type="entry name" value="HOMOSERINE DEHYDROGENASE"/>
    <property type="match status" value="1"/>
</dbReference>
<evidence type="ECO:0000256" key="4">
    <source>
        <dbReference type="ARBA" id="ARBA00013213"/>
    </source>
</evidence>
<dbReference type="SUPFAM" id="SSF51735">
    <property type="entry name" value="NAD(P)-binding Rossmann-fold domains"/>
    <property type="match status" value="1"/>
</dbReference>
<dbReference type="SUPFAM" id="SSF55347">
    <property type="entry name" value="Glyceraldehyde-3-phosphate dehydrogenase-like, C-terminal domain"/>
    <property type="match status" value="1"/>
</dbReference>
<dbReference type="SUPFAM" id="SSF55021">
    <property type="entry name" value="ACT-like"/>
    <property type="match status" value="1"/>
</dbReference>
<dbReference type="GO" id="GO:0009088">
    <property type="term" value="P:threonine biosynthetic process"/>
    <property type="evidence" value="ECO:0007669"/>
    <property type="project" value="UniProtKB-UniPathway"/>
</dbReference>
<keyword evidence="10" id="KW-0486">Methionine biosynthesis</keyword>
<dbReference type="PANTHER" id="PTHR43331:SF1">
    <property type="entry name" value="HOMOSERINE DEHYDROGENASE"/>
    <property type="match status" value="1"/>
</dbReference>
<dbReference type="InterPro" id="IPR036291">
    <property type="entry name" value="NAD(P)-bd_dom_sf"/>
</dbReference>
<evidence type="ECO:0000256" key="8">
    <source>
        <dbReference type="ARBA" id="ARBA00022857"/>
    </source>
</evidence>
<dbReference type="PROSITE" id="PS51671">
    <property type="entry name" value="ACT"/>
    <property type="match status" value="1"/>
</dbReference>
<comment type="pathway">
    <text evidence="1">Amino-acid biosynthesis; L-threonine biosynthesis; L-threonine from L-aspartate: step 3/5.</text>
</comment>
<reference evidence="12" key="1">
    <citation type="submission" date="2019-03" db="EMBL/GenBank/DDBJ databases">
        <authorList>
            <person name="Hao L."/>
        </authorList>
    </citation>
    <scope>NUCLEOTIDE SEQUENCE</scope>
</reference>
<name>A0A485LU77_9ZZZZ</name>
<dbReference type="Pfam" id="PF01842">
    <property type="entry name" value="ACT"/>
    <property type="match status" value="1"/>
</dbReference>
<evidence type="ECO:0000256" key="7">
    <source>
        <dbReference type="ARBA" id="ARBA00022697"/>
    </source>
</evidence>
<keyword evidence="8" id="KW-0521">NADP</keyword>
<evidence type="ECO:0000256" key="2">
    <source>
        <dbReference type="ARBA" id="ARBA00005062"/>
    </source>
</evidence>
<keyword evidence="7" id="KW-0791">Threonine biosynthesis</keyword>
<dbReference type="GO" id="GO:0004412">
    <property type="term" value="F:homoserine dehydrogenase activity"/>
    <property type="evidence" value="ECO:0007669"/>
    <property type="project" value="UniProtKB-EC"/>
</dbReference>
<comment type="pathway">
    <text evidence="2">Amino-acid biosynthesis; L-methionine biosynthesis via de novo pathway; L-homoserine from L-aspartate: step 3/3.</text>
</comment>
<dbReference type="EMBL" id="CAADRM010000001">
    <property type="protein sequence ID" value="VFU11186.1"/>
    <property type="molecule type" value="Genomic_DNA"/>
</dbReference>
<dbReference type="Gene3D" id="3.30.360.10">
    <property type="entry name" value="Dihydrodipicolinate Reductase, domain 2"/>
    <property type="match status" value="1"/>
</dbReference>
<dbReference type="GO" id="GO:0050661">
    <property type="term" value="F:NADP binding"/>
    <property type="evidence" value="ECO:0007669"/>
    <property type="project" value="InterPro"/>
</dbReference>
<organism evidence="12">
    <name type="scientific">anaerobic digester metagenome</name>
    <dbReference type="NCBI Taxonomy" id="1263854"/>
    <lineage>
        <taxon>unclassified sequences</taxon>
        <taxon>metagenomes</taxon>
        <taxon>ecological metagenomes</taxon>
    </lineage>
</organism>
<evidence type="ECO:0000256" key="1">
    <source>
        <dbReference type="ARBA" id="ARBA00005056"/>
    </source>
</evidence>
<dbReference type="Pfam" id="PF00742">
    <property type="entry name" value="Homoserine_dh"/>
    <property type="match status" value="1"/>
</dbReference>
<dbReference type="UniPathway" id="UPA00050">
    <property type="reaction ID" value="UER00063"/>
</dbReference>
<accession>A0A485LU77</accession>
<dbReference type="Pfam" id="PF03447">
    <property type="entry name" value="NAD_binding_3"/>
    <property type="match status" value="1"/>
</dbReference>
<protein>
    <recommendedName>
        <fullName evidence="5">Homoserine dehydrogenase</fullName>
        <ecNumber evidence="4">1.1.1.3</ecNumber>
    </recommendedName>
</protein>